<dbReference type="EMBL" id="QOKZ01000001">
    <property type="protein sequence ID" value="RMC37903.1"/>
    <property type="molecule type" value="Genomic_DNA"/>
</dbReference>
<dbReference type="AlphaFoldDB" id="A0A3M0MLG8"/>
<reference evidence="2 3" key="1">
    <citation type="submission" date="2018-07" db="EMBL/GenBank/DDBJ databases">
        <authorList>
            <person name="Zhang Y."/>
            <person name="Wang L."/>
            <person name="Ma S."/>
        </authorList>
    </citation>
    <scope>NUCLEOTIDE SEQUENCE [LARGE SCALE GENOMIC DNA]</scope>
    <source>
        <strain evidence="2 3">4-2</strain>
    </source>
</reference>
<feature type="transmembrane region" description="Helical" evidence="1">
    <location>
        <begin position="12"/>
        <end position="31"/>
    </location>
</feature>
<feature type="transmembrane region" description="Helical" evidence="1">
    <location>
        <begin position="72"/>
        <end position="95"/>
    </location>
</feature>
<evidence type="ECO:0000313" key="2">
    <source>
        <dbReference type="EMBL" id="RMC37903.1"/>
    </source>
</evidence>
<feature type="transmembrane region" description="Helical" evidence="1">
    <location>
        <begin position="101"/>
        <end position="120"/>
    </location>
</feature>
<keyword evidence="3" id="KW-1185">Reference proteome</keyword>
<keyword evidence="1" id="KW-0812">Transmembrane</keyword>
<evidence type="ECO:0000256" key="1">
    <source>
        <dbReference type="SAM" id="Phobius"/>
    </source>
</evidence>
<sequence>MFHEHHRPSLHTLLRLDAFTCVMMGSLLVLAPEPAAALTRIPVSLLFWAGLVLFPVAAFMLALSLKPHVPAWGAFAVIAGNWLWVLASLLLPLLGIILPNALGWLFLLGQAVVVAGFAGFEQRAAPKPAPAHS</sequence>
<dbReference type="OrthoDB" id="7570420at2"/>
<dbReference type="Proteomes" id="UP000273516">
    <property type="component" value="Unassembled WGS sequence"/>
</dbReference>
<name>A0A3M0MLG8_9RHOB</name>
<feature type="transmembrane region" description="Helical" evidence="1">
    <location>
        <begin position="43"/>
        <end position="65"/>
    </location>
</feature>
<evidence type="ECO:0000313" key="3">
    <source>
        <dbReference type="Proteomes" id="UP000273516"/>
    </source>
</evidence>
<organism evidence="2 3">
    <name type="scientific">Paracoccus alkanivorans</name>
    <dbReference type="NCBI Taxonomy" id="2116655"/>
    <lineage>
        <taxon>Bacteria</taxon>
        <taxon>Pseudomonadati</taxon>
        <taxon>Pseudomonadota</taxon>
        <taxon>Alphaproteobacteria</taxon>
        <taxon>Rhodobacterales</taxon>
        <taxon>Paracoccaceae</taxon>
        <taxon>Paracoccus</taxon>
    </lineage>
</organism>
<dbReference type="RefSeq" id="WP_122110986.1">
    <property type="nucleotide sequence ID" value="NZ_QOKZ01000001.1"/>
</dbReference>
<keyword evidence="1" id="KW-1133">Transmembrane helix</keyword>
<keyword evidence="1" id="KW-0472">Membrane</keyword>
<gene>
    <name evidence="2" type="ORF">C9E81_04020</name>
</gene>
<protein>
    <submittedName>
        <fullName evidence="2">Uncharacterized protein</fullName>
    </submittedName>
</protein>
<comment type="caution">
    <text evidence="2">The sequence shown here is derived from an EMBL/GenBank/DDBJ whole genome shotgun (WGS) entry which is preliminary data.</text>
</comment>
<proteinExistence type="predicted"/>
<accession>A0A3M0MLG8</accession>